<evidence type="ECO:0000313" key="3">
    <source>
        <dbReference type="Proteomes" id="UP000323454"/>
    </source>
</evidence>
<evidence type="ECO:0000313" key="2">
    <source>
        <dbReference type="EMBL" id="KAA2263726.1"/>
    </source>
</evidence>
<dbReference type="Proteomes" id="UP000323454">
    <property type="component" value="Unassembled WGS sequence"/>
</dbReference>
<comment type="caution">
    <text evidence="2">The sequence shown here is derived from an EMBL/GenBank/DDBJ whole genome shotgun (WGS) entry which is preliminary data.</text>
</comment>
<organism evidence="2 3">
    <name type="scientific">Solihabitans fulvus</name>
    <dbReference type="NCBI Taxonomy" id="1892852"/>
    <lineage>
        <taxon>Bacteria</taxon>
        <taxon>Bacillati</taxon>
        <taxon>Actinomycetota</taxon>
        <taxon>Actinomycetes</taxon>
        <taxon>Pseudonocardiales</taxon>
        <taxon>Pseudonocardiaceae</taxon>
        <taxon>Solihabitans</taxon>
    </lineage>
</organism>
<sequence>MVDRGVVLATRTRRPGHGRTEVGVVREHEVLGRIRELVDEEHSLRQRTMAGELDSGEERQRLAHLEESLDQCWDMLRQRRALRVAGGDPDQASARPVNEVEGYLQ</sequence>
<keyword evidence="3" id="KW-1185">Reference proteome</keyword>
<name>A0A5B2XKA6_9PSEU</name>
<feature type="region of interest" description="Disordered" evidence="1">
    <location>
        <begin position="84"/>
        <end position="105"/>
    </location>
</feature>
<dbReference type="Pfam" id="PF10944">
    <property type="entry name" value="DUF2630"/>
    <property type="match status" value="1"/>
</dbReference>
<evidence type="ECO:0000256" key="1">
    <source>
        <dbReference type="SAM" id="MobiDB-lite"/>
    </source>
</evidence>
<reference evidence="2 3" key="2">
    <citation type="submission" date="2019-09" db="EMBL/GenBank/DDBJ databases">
        <authorList>
            <person name="Jin C."/>
        </authorList>
    </citation>
    <scope>NUCLEOTIDE SEQUENCE [LARGE SCALE GENOMIC DNA]</scope>
    <source>
        <strain evidence="2 3">AN110305</strain>
    </source>
</reference>
<gene>
    <name evidence="2" type="ORF">F0L68_09590</name>
</gene>
<dbReference type="InterPro" id="IPR020311">
    <property type="entry name" value="Uncharacterised_Rv0898c"/>
</dbReference>
<reference evidence="2 3" key="1">
    <citation type="submission" date="2019-09" db="EMBL/GenBank/DDBJ databases">
        <title>Goodfellowia gen. nov., a new genus of the Pseudonocardineae related to Actinoalloteichus, containing Goodfellowia coeruleoviolacea gen. nov., comb. nov. gen. nov., comb. nov.</title>
        <authorList>
            <person name="Labeda D."/>
        </authorList>
    </citation>
    <scope>NUCLEOTIDE SEQUENCE [LARGE SCALE GENOMIC DNA]</scope>
    <source>
        <strain evidence="2 3">AN110305</strain>
    </source>
</reference>
<protein>
    <submittedName>
        <fullName evidence="2">DUF2630 family protein</fullName>
    </submittedName>
</protein>
<accession>A0A5B2XKA6</accession>
<dbReference type="OrthoDB" id="7376174at2"/>
<dbReference type="EMBL" id="VUOB01000015">
    <property type="protein sequence ID" value="KAA2263726.1"/>
    <property type="molecule type" value="Genomic_DNA"/>
</dbReference>
<proteinExistence type="predicted"/>
<dbReference type="AlphaFoldDB" id="A0A5B2XKA6"/>